<evidence type="ECO:0000313" key="3">
    <source>
        <dbReference type="Proteomes" id="UP000091918"/>
    </source>
</evidence>
<dbReference type="AlphaFoldDB" id="A0A1B7NUI6"/>
<name>A0A1B7NUI6_9EURO</name>
<feature type="region of interest" description="Disordered" evidence="1">
    <location>
        <begin position="17"/>
        <end position="37"/>
    </location>
</feature>
<sequence length="145" mass="16356">MRVRTVPTGIFAHLISRRPPPQSPVADTTPDENRRSSRMQYVNQQSNLPYFRQACLIGLSKGVRLLDEKRFSNEASIRTQLSELSGVTIPVCPGIIQLVRFYNLVSCAVVTSMMLMSWGGTSLHLVILDIQVWTLLLGPNEVFRR</sequence>
<evidence type="ECO:0000313" key="2">
    <source>
        <dbReference type="EMBL" id="OAX80438.1"/>
    </source>
</evidence>
<keyword evidence="3" id="KW-1185">Reference proteome</keyword>
<evidence type="ECO:0000256" key="1">
    <source>
        <dbReference type="SAM" id="MobiDB-lite"/>
    </source>
</evidence>
<dbReference type="Proteomes" id="UP000091918">
    <property type="component" value="Unassembled WGS sequence"/>
</dbReference>
<organism evidence="2 3">
    <name type="scientific">Emergomyces africanus</name>
    <dbReference type="NCBI Taxonomy" id="1955775"/>
    <lineage>
        <taxon>Eukaryota</taxon>
        <taxon>Fungi</taxon>
        <taxon>Dikarya</taxon>
        <taxon>Ascomycota</taxon>
        <taxon>Pezizomycotina</taxon>
        <taxon>Eurotiomycetes</taxon>
        <taxon>Eurotiomycetidae</taxon>
        <taxon>Onygenales</taxon>
        <taxon>Ajellomycetaceae</taxon>
        <taxon>Emergomyces</taxon>
    </lineage>
</organism>
<protein>
    <submittedName>
        <fullName evidence="2">Uncharacterized protein</fullName>
    </submittedName>
</protein>
<proteinExistence type="predicted"/>
<dbReference type="OrthoDB" id="2156052at2759"/>
<reference evidence="2 3" key="1">
    <citation type="submission" date="2015-07" db="EMBL/GenBank/DDBJ databases">
        <title>Emmonsia species relationships and genome sequence.</title>
        <authorList>
            <person name="Cuomo C.A."/>
            <person name="Schwartz I.S."/>
            <person name="Kenyon C."/>
            <person name="de Hoog G.S."/>
            <person name="Govender N.P."/>
            <person name="Botha A."/>
            <person name="Moreno L."/>
            <person name="de Vries M."/>
            <person name="Munoz J.F."/>
            <person name="Stielow J.B."/>
        </authorList>
    </citation>
    <scope>NUCLEOTIDE SEQUENCE [LARGE SCALE GENOMIC DNA]</scope>
    <source>
        <strain evidence="2 3">CBS 136260</strain>
    </source>
</reference>
<dbReference type="EMBL" id="LGUA01000701">
    <property type="protein sequence ID" value="OAX80438.1"/>
    <property type="molecule type" value="Genomic_DNA"/>
</dbReference>
<accession>A0A1B7NUI6</accession>
<comment type="caution">
    <text evidence="2">The sequence shown here is derived from an EMBL/GenBank/DDBJ whole genome shotgun (WGS) entry which is preliminary data.</text>
</comment>
<gene>
    <name evidence="2" type="ORF">ACJ72_05227</name>
</gene>
<dbReference type="STRING" id="1658172.A0A1B7NUI6"/>